<evidence type="ECO:0000313" key="3">
    <source>
        <dbReference type="Proteomes" id="UP000254424"/>
    </source>
</evidence>
<dbReference type="AlphaFoldDB" id="A0A380YL22"/>
<dbReference type="Proteomes" id="UP000254424">
    <property type="component" value="Unassembled WGS sequence"/>
</dbReference>
<dbReference type="PANTHER" id="PTHR34986">
    <property type="entry name" value="EVOLVED BETA-GALACTOSIDASE SUBUNIT BETA"/>
    <property type="match status" value="1"/>
</dbReference>
<dbReference type="Proteomes" id="UP000679226">
    <property type="component" value="Chromosome"/>
</dbReference>
<name>A0A380YL22_9BACE</name>
<dbReference type="KEGG" id="beg:INE88_03327"/>
<reference evidence="2 3" key="1">
    <citation type="submission" date="2018-06" db="EMBL/GenBank/DDBJ databases">
        <authorList>
            <consortium name="Pathogen Informatics"/>
            <person name="Doyle S."/>
        </authorList>
    </citation>
    <scope>NUCLEOTIDE SEQUENCE [LARGE SCALE GENOMIC DNA]</scope>
    <source>
        <strain evidence="2 3">NCTC11155</strain>
    </source>
</reference>
<dbReference type="SUPFAM" id="SSF51197">
    <property type="entry name" value="Clavaminate synthase-like"/>
    <property type="match status" value="1"/>
</dbReference>
<dbReference type="NCBIfam" id="TIGR00022">
    <property type="entry name" value="YhcH/YjgK/YiaL family protein"/>
    <property type="match status" value="1"/>
</dbReference>
<dbReference type="EMBL" id="CP072227">
    <property type="protein sequence ID" value="QUT46496.1"/>
    <property type="molecule type" value="Genomic_DNA"/>
</dbReference>
<dbReference type="Pfam" id="PF04074">
    <property type="entry name" value="DUF386"/>
    <property type="match status" value="1"/>
</dbReference>
<dbReference type="EMBL" id="UFSX01000001">
    <property type="protein sequence ID" value="SUV29549.1"/>
    <property type="molecule type" value="Genomic_DNA"/>
</dbReference>
<dbReference type="Gene3D" id="2.60.120.370">
    <property type="entry name" value="YhcH/YjgK/YiaL"/>
    <property type="match status" value="1"/>
</dbReference>
<proteinExistence type="predicted"/>
<dbReference type="GO" id="GO:0005829">
    <property type="term" value="C:cytosol"/>
    <property type="evidence" value="ECO:0007669"/>
    <property type="project" value="TreeGrafter"/>
</dbReference>
<evidence type="ECO:0000313" key="2">
    <source>
        <dbReference type="EMBL" id="SUV29549.1"/>
    </source>
</evidence>
<accession>A0A380YL22</accession>
<reference evidence="1" key="2">
    <citation type="journal article" date="2021" name="PLoS Genet.">
        <title>Mobile Type VI secretion system loci of the gut Bacteroidales display extensive intra-ecosystem transfer, multi-species spread and geographical clustering.</title>
        <authorList>
            <person name="Garcia-Bayona L."/>
            <person name="Coyne M.J."/>
            <person name="Comstock L.E."/>
        </authorList>
    </citation>
    <scope>NUCLEOTIDE SEQUENCE</scope>
    <source>
        <strain evidence="1">CL11T00C20</strain>
    </source>
</reference>
<dbReference type="STRING" id="483216.BACEGG_02292"/>
<protein>
    <submittedName>
        <fullName evidence="2">Uncharacterized protein, YhcH/YjgK/YiaL family</fullName>
    </submittedName>
</protein>
<dbReference type="InterPro" id="IPR037012">
    <property type="entry name" value="NanQ/TabA/YiaL_sf"/>
</dbReference>
<dbReference type="PANTHER" id="PTHR34986:SF1">
    <property type="entry name" value="PROTEIN YIAL"/>
    <property type="match status" value="1"/>
</dbReference>
<dbReference type="InterPro" id="IPR004375">
    <property type="entry name" value="NanQ/TabA/YiaL"/>
</dbReference>
<gene>
    <name evidence="1" type="ORF">INE88_03327</name>
    <name evidence="2" type="ORF">NCTC11155_01536</name>
</gene>
<organism evidence="2 3">
    <name type="scientific">Bacteroides eggerthii</name>
    <dbReference type="NCBI Taxonomy" id="28111"/>
    <lineage>
        <taxon>Bacteria</taxon>
        <taxon>Pseudomonadati</taxon>
        <taxon>Bacteroidota</taxon>
        <taxon>Bacteroidia</taxon>
        <taxon>Bacteroidales</taxon>
        <taxon>Bacteroidaceae</taxon>
        <taxon>Bacteroides</taxon>
    </lineage>
</organism>
<evidence type="ECO:0000313" key="1">
    <source>
        <dbReference type="EMBL" id="QUT46496.1"/>
    </source>
</evidence>
<sequence length="162" mass="18457">MLPILLCITFNLENMIVSNLQNSGRIESLHPQFKPLFDYVKTHDLLHAELGRIDIDGDDLFIMNINPECVPQDKQVLEVHRIYIDVHILLEGTERIGWKAIEDVKQEIKPYDKEGDCALYADPSTTWVDLLPGQFMIVYPEDPHAPVVGAGNIRKLIAKVKI</sequence>